<name>A0A6L9EHD5_9FLAO</name>
<gene>
    <name evidence="2" type="ORF">GTQ38_19075</name>
</gene>
<reference evidence="2 3" key="1">
    <citation type="submission" date="2020-01" db="EMBL/GenBank/DDBJ databases">
        <title>Bacteria diversity of Porities sp.</title>
        <authorList>
            <person name="Wang G."/>
        </authorList>
    </citation>
    <scope>NUCLEOTIDE SEQUENCE [LARGE SCALE GENOMIC DNA]</scope>
    <source>
        <strain evidence="2 3">R33</strain>
    </source>
</reference>
<accession>A0A6L9EHD5</accession>
<keyword evidence="1" id="KW-0732">Signal</keyword>
<feature type="chain" id="PRO_5026837706" description="CarboxypepD_reg-like domain-containing protein" evidence="1">
    <location>
        <begin position="21"/>
        <end position="260"/>
    </location>
</feature>
<evidence type="ECO:0000313" key="2">
    <source>
        <dbReference type="EMBL" id="NAS14121.1"/>
    </source>
</evidence>
<dbReference type="Pfam" id="PF13715">
    <property type="entry name" value="CarbopepD_reg_2"/>
    <property type="match status" value="1"/>
</dbReference>
<evidence type="ECO:0008006" key="4">
    <source>
        <dbReference type="Google" id="ProtNLM"/>
    </source>
</evidence>
<evidence type="ECO:0000313" key="3">
    <source>
        <dbReference type="Proteomes" id="UP000475249"/>
    </source>
</evidence>
<dbReference type="EMBL" id="WXYO01000008">
    <property type="protein sequence ID" value="NAS14121.1"/>
    <property type="molecule type" value="Genomic_DNA"/>
</dbReference>
<dbReference type="AlphaFoldDB" id="A0A6L9EHD5"/>
<feature type="signal peptide" evidence="1">
    <location>
        <begin position="1"/>
        <end position="20"/>
    </location>
</feature>
<dbReference type="SUPFAM" id="SSF49464">
    <property type="entry name" value="Carboxypeptidase regulatory domain-like"/>
    <property type="match status" value="1"/>
</dbReference>
<sequence>MPKNRLFLLLFLLTSIPALAQNEFRRSLEGSVRHQGKIIQDVHVMNITSNKATITDANGNFSISVRLNDTIRFSAVQYKKKQLVITASILESKGMVVSLEQFVNELDEVVVRPYDLSGDIARDMQNLKTDPVVTASTLGLPNAYARDWTQSERMLNEATTGGGIVPLNPILNAITGRTKMLKKRLARDEIYARTGRVRNFYVDSLFVQELLIPKEKIEDFMYYCEVDSSFSGVVDTHDRLKIWEFLKKKSTAYRKNNALD</sequence>
<dbReference type="RefSeq" id="WP_161437148.1">
    <property type="nucleotide sequence ID" value="NZ_WXYO01000008.1"/>
</dbReference>
<comment type="caution">
    <text evidence="2">The sequence shown here is derived from an EMBL/GenBank/DDBJ whole genome shotgun (WGS) entry which is preliminary data.</text>
</comment>
<proteinExistence type="predicted"/>
<organism evidence="2 3">
    <name type="scientific">Poritiphilus flavus</name>
    <dbReference type="NCBI Taxonomy" id="2697053"/>
    <lineage>
        <taxon>Bacteria</taxon>
        <taxon>Pseudomonadati</taxon>
        <taxon>Bacteroidota</taxon>
        <taxon>Flavobacteriia</taxon>
        <taxon>Flavobacteriales</taxon>
        <taxon>Flavobacteriaceae</taxon>
        <taxon>Poritiphilus</taxon>
    </lineage>
</organism>
<dbReference type="Proteomes" id="UP000475249">
    <property type="component" value="Unassembled WGS sequence"/>
</dbReference>
<keyword evidence="3" id="KW-1185">Reference proteome</keyword>
<protein>
    <recommendedName>
        <fullName evidence="4">CarboxypepD_reg-like domain-containing protein</fullName>
    </recommendedName>
</protein>
<dbReference type="InterPro" id="IPR008969">
    <property type="entry name" value="CarboxyPept-like_regulatory"/>
</dbReference>
<evidence type="ECO:0000256" key="1">
    <source>
        <dbReference type="SAM" id="SignalP"/>
    </source>
</evidence>